<reference evidence="1 3" key="1">
    <citation type="submission" date="2015-11" db="EMBL/GenBank/DDBJ databases">
        <title>Genomic analysis of 38 Legionella species identifies large and diverse effector repertoires.</title>
        <authorList>
            <person name="Burstein D."/>
            <person name="Amaro F."/>
            <person name="Zusman T."/>
            <person name="Lifshitz Z."/>
            <person name="Cohen O."/>
            <person name="Gilbert J.A."/>
            <person name="Pupko T."/>
            <person name="Shuman H.A."/>
            <person name="Segal G."/>
        </authorList>
    </citation>
    <scope>NUCLEOTIDE SEQUENCE [LARGE SCALE GENOMIC DNA]</scope>
    <source>
        <strain evidence="1 3">CDC#1407-AL-14</strain>
    </source>
</reference>
<dbReference type="AlphaFoldDB" id="A0A378I6T2"/>
<evidence type="ECO:0000313" key="3">
    <source>
        <dbReference type="Proteomes" id="UP000054735"/>
    </source>
</evidence>
<gene>
    <name evidence="1" type="ORF">Lbir_0957</name>
    <name evidence="2" type="ORF">NCTC12437_00209</name>
</gene>
<dbReference type="EMBL" id="LNXT01000012">
    <property type="protein sequence ID" value="KTC73901.1"/>
    <property type="molecule type" value="Genomic_DNA"/>
</dbReference>
<sequence>MKKFERINNNTAESSNSTQKILIELTRCNYYPTCVEGGSQFPKTQEENFESNQDPNVLLPDFYRLALEKDHAQLQSIFQDLFEDYANKEKHQAMREKGNTAIIALAKEAKVDAVNLLLSYHYLSPSAAAYGYSFSKHGYFSNIKNIEKLLDTIRKSSYISQKAEMSALNETSEAAIKGFLENGYFENVESAESAMNCMDDPLLLQKFSEKMCDLNLNRNCILDM</sequence>
<proteinExistence type="predicted"/>
<evidence type="ECO:0000313" key="1">
    <source>
        <dbReference type="EMBL" id="KTC73901.1"/>
    </source>
</evidence>
<dbReference type="RefSeq" id="WP_058523056.1">
    <property type="nucleotide sequence ID" value="NZ_CAAAHV010000024.1"/>
</dbReference>
<accession>A0A378I6T2</accession>
<dbReference type="Proteomes" id="UP000255066">
    <property type="component" value="Unassembled WGS sequence"/>
</dbReference>
<keyword evidence="3" id="KW-1185">Reference proteome</keyword>
<protein>
    <submittedName>
        <fullName evidence="2">Uncharacterized protein</fullName>
    </submittedName>
</protein>
<dbReference type="EMBL" id="UGNW01000001">
    <property type="protein sequence ID" value="STX30455.1"/>
    <property type="molecule type" value="Genomic_DNA"/>
</dbReference>
<organism evidence="2 4">
    <name type="scientific">Legionella birminghamensis</name>
    <dbReference type="NCBI Taxonomy" id="28083"/>
    <lineage>
        <taxon>Bacteria</taxon>
        <taxon>Pseudomonadati</taxon>
        <taxon>Pseudomonadota</taxon>
        <taxon>Gammaproteobacteria</taxon>
        <taxon>Legionellales</taxon>
        <taxon>Legionellaceae</taxon>
        <taxon>Legionella</taxon>
    </lineage>
</organism>
<reference evidence="2 4" key="2">
    <citation type="submission" date="2018-06" db="EMBL/GenBank/DDBJ databases">
        <authorList>
            <consortium name="Pathogen Informatics"/>
            <person name="Doyle S."/>
        </authorList>
    </citation>
    <scope>NUCLEOTIDE SEQUENCE [LARGE SCALE GENOMIC DNA]</scope>
    <source>
        <strain evidence="2 4">NCTC12437</strain>
    </source>
</reference>
<evidence type="ECO:0000313" key="2">
    <source>
        <dbReference type="EMBL" id="STX30455.1"/>
    </source>
</evidence>
<dbReference type="Proteomes" id="UP000054735">
    <property type="component" value="Unassembled WGS sequence"/>
</dbReference>
<evidence type="ECO:0000313" key="4">
    <source>
        <dbReference type="Proteomes" id="UP000255066"/>
    </source>
</evidence>
<name>A0A378I6T2_9GAMM</name>